<accession>A0A369W0L6</accession>
<organism evidence="1 2">
    <name type="scientific">Pelagibacterium lacus</name>
    <dbReference type="NCBI Taxonomy" id="2282655"/>
    <lineage>
        <taxon>Bacteria</taxon>
        <taxon>Pseudomonadati</taxon>
        <taxon>Pseudomonadota</taxon>
        <taxon>Alphaproteobacteria</taxon>
        <taxon>Hyphomicrobiales</taxon>
        <taxon>Devosiaceae</taxon>
        <taxon>Pelagibacterium</taxon>
    </lineage>
</organism>
<protein>
    <submittedName>
        <fullName evidence="1">Isochorismatase family protein</fullName>
    </submittedName>
</protein>
<sequence>MSQSEIYKNAGFGHSVPRGTRPAIVVVDFTYGFTDRQYPTASDAAAQMAATRELTDLARHKGIPVIYTVIAFHPGEVETLAWLRKSKGLAALVEGSRLVEIDA</sequence>
<dbReference type="Proteomes" id="UP000253759">
    <property type="component" value="Unassembled WGS sequence"/>
</dbReference>
<dbReference type="OrthoDB" id="7500697at2"/>
<proteinExistence type="predicted"/>
<reference evidence="2" key="1">
    <citation type="submission" date="2018-07" db="EMBL/GenBank/DDBJ databases">
        <authorList>
            <person name="Liu B.-T."/>
            <person name="Du Z."/>
        </authorList>
    </citation>
    <scope>NUCLEOTIDE SEQUENCE [LARGE SCALE GENOMIC DNA]</scope>
    <source>
        <strain evidence="2">XYN52</strain>
    </source>
</reference>
<dbReference type="InterPro" id="IPR036380">
    <property type="entry name" value="Isochorismatase-like_sf"/>
</dbReference>
<evidence type="ECO:0000313" key="2">
    <source>
        <dbReference type="Proteomes" id="UP000253759"/>
    </source>
</evidence>
<name>A0A369W0L6_9HYPH</name>
<comment type="caution">
    <text evidence="1">The sequence shown here is derived from an EMBL/GenBank/DDBJ whole genome shotgun (WGS) entry which is preliminary data.</text>
</comment>
<evidence type="ECO:0000313" key="1">
    <source>
        <dbReference type="EMBL" id="RDE07589.1"/>
    </source>
</evidence>
<dbReference type="Gene3D" id="3.40.50.850">
    <property type="entry name" value="Isochorismatase-like"/>
    <property type="match status" value="1"/>
</dbReference>
<keyword evidence="2" id="KW-1185">Reference proteome</keyword>
<feature type="non-terminal residue" evidence="1">
    <location>
        <position position="103"/>
    </location>
</feature>
<gene>
    <name evidence="1" type="ORF">DVH29_15955</name>
</gene>
<dbReference type="EMBL" id="QQNH01000055">
    <property type="protein sequence ID" value="RDE07589.1"/>
    <property type="molecule type" value="Genomic_DNA"/>
</dbReference>
<dbReference type="SUPFAM" id="SSF52499">
    <property type="entry name" value="Isochorismatase-like hydrolases"/>
    <property type="match status" value="1"/>
</dbReference>
<dbReference type="AlphaFoldDB" id="A0A369W0L6"/>